<name>A0A382RVT1_9ZZZZ</name>
<dbReference type="EMBL" id="UINC01124569">
    <property type="protein sequence ID" value="SVD01804.1"/>
    <property type="molecule type" value="Genomic_DNA"/>
</dbReference>
<dbReference type="InterPro" id="IPR000914">
    <property type="entry name" value="SBP_5_dom"/>
</dbReference>
<accession>A0A382RVT1</accession>
<sequence length="136" mass="15157">MNFASSKFRRTVFLLSFLGVLLLVGTACTGDEELNSNLENENEGQYEDHYAEGVLGNWGRLNPLFIDANPVDSDIARLVFAGLVRIASDGTVVSDMAYIPDLDEAKTSYTFTLKQDLKWHDGTPVTSRDVFFTIKQ</sequence>
<gene>
    <name evidence="2" type="ORF">METZ01_LOCUS354658</name>
</gene>
<reference evidence="2" key="1">
    <citation type="submission" date="2018-05" db="EMBL/GenBank/DDBJ databases">
        <authorList>
            <person name="Lanie J.A."/>
            <person name="Ng W.-L."/>
            <person name="Kazmierczak K.M."/>
            <person name="Andrzejewski T.M."/>
            <person name="Davidsen T.M."/>
            <person name="Wayne K.J."/>
            <person name="Tettelin H."/>
            <person name="Glass J.I."/>
            <person name="Rusch D."/>
            <person name="Podicherti R."/>
            <person name="Tsui H.-C.T."/>
            <person name="Winkler M.E."/>
        </authorList>
    </citation>
    <scope>NUCLEOTIDE SEQUENCE</scope>
</reference>
<dbReference type="InterPro" id="IPR039424">
    <property type="entry name" value="SBP_5"/>
</dbReference>
<dbReference type="PROSITE" id="PS51257">
    <property type="entry name" value="PROKAR_LIPOPROTEIN"/>
    <property type="match status" value="1"/>
</dbReference>
<dbReference type="AlphaFoldDB" id="A0A382RVT1"/>
<dbReference type="SUPFAM" id="SSF53850">
    <property type="entry name" value="Periplasmic binding protein-like II"/>
    <property type="match status" value="1"/>
</dbReference>
<dbReference type="Pfam" id="PF00496">
    <property type="entry name" value="SBP_bac_5"/>
    <property type="match status" value="1"/>
</dbReference>
<proteinExistence type="predicted"/>
<dbReference type="Gene3D" id="3.40.190.10">
    <property type="entry name" value="Periplasmic binding protein-like II"/>
    <property type="match status" value="1"/>
</dbReference>
<feature type="domain" description="Solute-binding protein family 5" evidence="1">
    <location>
        <begin position="92"/>
        <end position="135"/>
    </location>
</feature>
<dbReference type="GO" id="GO:1904680">
    <property type="term" value="F:peptide transmembrane transporter activity"/>
    <property type="evidence" value="ECO:0007669"/>
    <property type="project" value="TreeGrafter"/>
</dbReference>
<dbReference type="PANTHER" id="PTHR30290">
    <property type="entry name" value="PERIPLASMIC BINDING COMPONENT OF ABC TRANSPORTER"/>
    <property type="match status" value="1"/>
</dbReference>
<evidence type="ECO:0000259" key="1">
    <source>
        <dbReference type="Pfam" id="PF00496"/>
    </source>
</evidence>
<feature type="non-terminal residue" evidence="2">
    <location>
        <position position="136"/>
    </location>
</feature>
<organism evidence="2">
    <name type="scientific">marine metagenome</name>
    <dbReference type="NCBI Taxonomy" id="408172"/>
    <lineage>
        <taxon>unclassified sequences</taxon>
        <taxon>metagenomes</taxon>
        <taxon>ecological metagenomes</taxon>
    </lineage>
</organism>
<dbReference type="GO" id="GO:0015833">
    <property type="term" value="P:peptide transport"/>
    <property type="evidence" value="ECO:0007669"/>
    <property type="project" value="TreeGrafter"/>
</dbReference>
<protein>
    <recommendedName>
        <fullName evidence="1">Solute-binding protein family 5 domain-containing protein</fullName>
    </recommendedName>
</protein>
<evidence type="ECO:0000313" key="2">
    <source>
        <dbReference type="EMBL" id="SVD01804.1"/>
    </source>
</evidence>